<dbReference type="GO" id="GO:0003677">
    <property type="term" value="F:DNA binding"/>
    <property type="evidence" value="ECO:0007669"/>
    <property type="project" value="UniProtKB-KW"/>
</dbReference>
<protein>
    <recommendedName>
        <fullName evidence="4">HTH gntR-type domain-containing protein</fullName>
    </recommendedName>
</protein>
<keyword evidence="3" id="KW-0804">Transcription</keyword>
<proteinExistence type="predicted"/>
<dbReference type="Proteomes" id="UP001151287">
    <property type="component" value="Unassembled WGS sequence"/>
</dbReference>
<keyword evidence="6" id="KW-1185">Reference proteome</keyword>
<dbReference type="InterPro" id="IPR036388">
    <property type="entry name" value="WH-like_DNA-bd_sf"/>
</dbReference>
<evidence type="ECO:0000313" key="6">
    <source>
        <dbReference type="Proteomes" id="UP001151287"/>
    </source>
</evidence>
<dbReference type="PROSITE" id="PS50949">
    <property type="entry name" value="HTH_GNTR"/>
    <property type="match status" value="1"/>
</dbReference>
<dbReference type="SUPFAM" id="SSF48008">
    <property type="entry name" value="GntR ligand-binding domain-like"/>
    <property type="match status" value="1"/>
</dbReference>
<evidence type="ECO:0000256" key="1">
    <source>
        <dbReference type="ARBA" id="ARBA00023015"/>
    </source>
</evidence>
<dbReference type="AlphaFoldDB" id="A0A9Q0C0U3"/>
<dbReference type="EMBL" id="JAMQYH010000029">
    <property type="protein sequence ID" value="KAJ1684378.1"/>
    <property type="molecule type" value="Genomic_DNA"/>
</dbReference>
<evidence type="ECO:0000256" key="2">
    <source>
        <dbReference type="ARBA" id="ARBA00023125"/>
    </source>
</evidence>
<keyword evidence="1" id="KW-0805">Transcription regulation</keyword>
<dbReference type="PANTHER" id="PTHR43537:SF5">
    <property type="entry name" value="UXU OPERON TRANSCRIPTIONAL REGULATOR"/>
    <property type="match status" value="1"/>
</dbReference>
<dbReference type="InterPro" id="IPR000524">
    <property type="entry name" value="Tscrpt_reg_HTH_GntR"/>
</dbReference>
<dbReference type="InterPro" id="IPR011711">
    <property type="entry name" value="GntR_C"/>
</dbReference>
<reference evidence="5" key="1">
    <citation type="journal article" date="2022" name="Cell">
        <title>Repeat-based holocentromeres influence genome architecture and karyotype evolution.</title>
        <authorList>
            <person name="Hofstatter P.G."/>
            <person name="Thangavel G."/>
            <person name="Lux T."/>
            <person name="Neumann P."/>
            <person name="Vondrak T."/>
            <person name="Novak P."/>
            <person name="Zhang M."/>
            <person name="Costa L."/>
            <person name="Castellani M."/>
            <person name="Scott A."/>
            <person name="Toegelov H."/>
            <person name="Fuchs J."/>
            <person name="Mata-Sucre Y."/>
            <person name="Dias Y."/>
            <person name="Vanzela A.L.L."/>
            <person name="Huettel B."/>
            <person name="Almeida C.C.S."/>
            <person name="Simkova H."/>
            <person name="Souza G."/>
            <person name="Pedrosa-Harand A."/>
            <person name="Macas J."/>
            <person name="Mayer K.F.X."/>
            <person name="Houben A."/>
            <person name="Marques A."/>
        </authorList>
    </citation>
    <scope>NUCLEOTIDE SEQUENCE</scope>
    <source>
        <strain evidence="5">RhyBre1mFocal</strain>
    </source>
</reference>
<dbReference type="SMART" id="SM00895">
    <property type="entry name" value="FCD"/>
    <property type="match status" value="1"/>
</dbReference>
<comment type="caution">
    <text evidence="5">The sequence shown here is derived from an EMBL/GenBank/DDBJ whole genome shotgun (WGS) entry which is preliminary data.</text>
</comment>
<evidence type="ECO:0000256" key="3">
    <source>
        <dbReference type="ARBA" id="ARBA00023163"/>
    </source>
</evidence>
<accession>A0A9Q0C0U3</accession>
<dbReference type="Gene3D" id="1.20.120.530">
    <property type="entry name" value="GntR ligand-binding domain-like"/>
    <property type="match status" value="1"/>
</dbReference>
<dbReference type="SUPFAM" id="SSF46785">
    <property type="entry name" value="Winged helix' DNA-binding domain"/>
    <property type="match status" value="1"/>
</dbReference>
<dbReference type="GO" id="GO:0003700">
    <property type="term" value="F:DNA-binding transcription factor activity"/>
    <property type="evidence" value="ECO:0007669"/>
    <property type="project" value="InterPro"/>
</dbReference>
<dbReference type="PANTHER" id="PTHR43537">
    <property type="entry name" value="TRANSCRIPTIONAL REGULATOR, GNTR FAMILY"/>
    <property type="match status" value="1"/>
</dbReference>
<dbReference type="Gene3D" id="1.10.10.10">
    <property type="entry name" value="Winged helix-like DNA-binding domain superfamily/Winged helix DNA-binding domain"/>
    <property type="match status" value="1"/>
</dbReference>
<dbReference type="OrthoDB" id="8300362at2759"/>
<dbReference type="InterPro" id="IPR036390">
    <property type="entry name" value="WH_DNA-bd_sf"/>
</dbReference>
<dbReference type="Pfam" id="PF00392">
    <property type="entry name" value="GntR"/>
    <property type="match status" value="1"/>
</dbReference>
<name>A0A9Q0C0U3_9POAL</name>
<dbReference type="Pfam" id="PF07729">
    <property type="entry name" value="FCD"/>
    <property type="match status" value="1"/>
</dbReference>
<dbReference type="CDD" id="cd07377">
    <property type="entry name" value="WHTH_GntR"/>
    <property type="match status" value="1"/>
</dbReference>
<evidence type="ECO:0000259" key="4">
    <source>
        <dbReference type="PROSITE" id="PS50949"/>
    </source>
</evidence>
<evidence type="ECO:0000313" key="5">
    <source>
        <dbReference type="EMBL" id="KAJ1684378.1"/>
    </source>
</evidence>
<dbReference type="InterPro" id="IPR008920">
    <property type="entry name" value="TF_FadR/GntR_C"/>
</dbReference>
<gene>
    <name evidence="5" type="ORF">LUZ63_020133</name>
</gene>
<keyword evidence="2" id="KW-0238">DNA-binding</keyword>
<dbReference type="SMART" id="SM00345">
    <property type="entry name" value="HTH_GNTR"/>
    <property type="match status" value="1"/>
</dbReference>
<sequence length="210" mass="22779">MIEAAGLGPGDPLESSRALAKRFDVTTPTVREALRRLEATDVIRLRHGSGTYIGEGIGRRLLVNPHVARASTDSVLELVEARMLLEPPVAAAAARSRTDAALQLLASAADNALKPQHGDERPGVHFHVALAAATGNRLVSESIEALLHVRAHDQVEIRHRYDDRGRDHAEHVEILTAVRDRDEEAAARLTRDHLGAIRDSFAALAEEESA</sequence>
<feature type="domain" description="HTH gntR-type" evidence="4">
    <location>
        <begin position="1"/>
        <end position="56"/>
    </location>
</feature>
<organism evidence="5 6">
    <name type="scientific">Rhynchospora breviuscula</name>
    <dbReference type="NCBI Taxonomy" id="2022672"/>
    <lineage>
        <taxon>Eukaryota</taxon>
        <taxon>Viridiplantae</taxon>
        <taxon>Streptophyta</taxon>
        <taxon>Embryophyta</taxon>
        <taxon>Tracheophyta</taxon>
        <taxon>Spermatophyta</taxon>
        <taxon>Magnoliopsida</taxon>
        <taxon>Liliopsida</taxon>
        <taxon>Poales</taxon>
        <taxon>Cyperaceae</taxon>
        <taxon>Cyperoideae</taxon>
        <taxon>Rhynchosporeae</taxon>
        <taxon>Rhynchospora</taxon>
    </lineage>
</organism>